<keyword evidence="1" id="KW-0472">Membrane</keyword>
<gene>
    <name evidence="2" type="ORF">ACFQB0_02430</name>
</gene>
<reference evidence="3" key="1">
    <citation type="journal article" date="2019" name="Int. J. Syst. Evol. Microbiol.">
        <title>The Global Catalogue of Microorganisms (GCM) 10K type strain sequencing project: providing services to taxonomists for standard genome sequencing and annotation.</title>
        <authorList>
            <consortium name="The Broad Institute Genomics Platform"/>
            <consortium name="The Broad Institute Genome Sequencing Center for Infectious Disease"/>
            <person name="Wu L."/>
            <person name="Ma J."/>
        </authorList>
    </citation>
    <scope>NUCLEOTIDE SEQUENCE [LARGE SCALE GENOMIC DNA]</scope>
    <source>
        <strain evidence="3">CCUG 43304</strain>
    </source>
</reference>
<dbReference type="EMBL" id="JBHSTP010000001">
    <property type="protein sequence ID" value="MFC6354970.1"/>
    <property type="molecule type" value="Genomic_DNA"/>
</dbReference>
<comment type="caution">
    <text evidence="2">The sequence shown here is derived from an EMBL/GenBank/DDBJ whole genome shotgun (WGS) entry which is preliminary data.</text>
</comment>
<feature type="transmembrane region" description="Helical" evidence="1">
    <location>
        <begin position="21"/>
        <end position="40"/>
    </location>
</feature>
<sequence length="131" mass="14679">MTDELDARYGRTRTRSRRDRLILVALAGTFVVVFGAWVIWAGQDGAKPVLEARDTSHRVLDDRTVSVTFEVSMPAGENASCAVQALNEQFVIVGWRIVAIPASEQYTRSFTEVLRTTQPSNTGLIYRCWLT</sequence>
<dbReference type="Pfam" id="PF14155">
    <property type="entry name" value="DUF4307"/>
    <property type="match status" value="1"/>
</dbReference>
<proteinExistence type="predicted"/>
<dbReference type="Proteomes" id="UP001596306">
    <property type="component" value="Unassembled WGS sequence"/>
</dbReference>
<evidence type="ECO:0000313" key="3">
    <source>
        <dbReference type="Proteomes" id="UP001596306"/>
    </source>
</evidence>
<keyword evidence="1" id="KW-1133">Transmembrane helix</keyword>
<evidence type="ECO:0000256" key="1">
    <source>
        <dbReference type="SAM" id="Phobius"/>
    </source>
</evidence>
<protein>
    <submittedName>
        <fullName evidence="2">DUF4307 domain-containing protein</fullName>
    </submittedName>
</protein>
<organism evidence="2 3">
    <name type="scientific">Luethyella okanaganae</name>
    <dbReference type="NCBI Taxonomy" id="69372"/>
    <lineage>
        <taxon>Bacteria</taxon>
        <taxon>Bacillati</taxon>
        <taxon>Actinomycetota</taxon>
        <taxon>Actinomycetes</taxon>
        <taxon>Micrococcales</taxon>
        <taxon>Microbacteriaceae</taxon>
        <taxon>Luethyella</taxon>
    </lineage>
</organism>
<evidence type="ECO:0000313" key="2">
    <source>
        <dbReference type="EMBL" id="MFC6354970.1"/>
    </source>
</evidence>
<dbReference type="InterPro" id="IPR025443">
    <property type="entry name" value="DUF4307"/>
</dbReference>
<keyword evidence="1" id="KW-0812">Transmembrane</keyword>
<accession>A0ABW1VE82</accession>
<name>A0ABW1VE82_9MICO</name>
<dbReference type="RefSeq" id="WP_386727149.1">
    <property type="nucleotide sequence ID" value="NZ_JBHSTP010000001.1"/>
</dbReference>
<keyword evidence="3" id="KW-1185">Reference proteome</keyword>